<dbReference type="InterPro" id="IPR050250">
    <property type="entry name" value="Macrolide_Exporter_MacB"/>
</dbReference>
<dbReference type="InterPro" id="IPR003838">
    <property type="entry name" value="ABC3_permease_C"/>
</dbReference>
<dbReference type="PANTHER" id="PTHR30572:SF4">
    <property type="entry name" value="ABC TRANSPORTER PERMEASE YTRF"/>
    <property type="match status" value="1"/>
</dbReference>
<feature type="transmembrane region" description="Helical" evidence="7">
    <location>
        <begin position="350"/>
        <end position="370"/>
    </location>
</feature>
<organism evidence="10 11">
    <name type="scientific">Vibrio pectenicida</name>
    <dbReference type="NCBI Taxonomy" id="62763"/>
    <lineage>
        <taxon>Bacteria</taxon>
        <taxon>Pseudomonadati</taxon>
        <taxon>Pseudomonadota</taxon>
        <taxon>Gammaproteobacteria</taxon>
        <taxon>Vibrionales</taxon>
        <taxon>Vibrionaceae</taxon>
        <taxon>Vibrio</taxon>
    </lineage>
</organism>
<keyword evidence="3 7" id="KW-0812">Transmembrane</keyword>
<gene>
    <name evidence="10" type="ORF">EJA03_17655</name>
</gene>
<feature type="domain" description="ABC3 transporter permease C-terminal" evidence="8">
    <location>
        <begin position="296"/>
        <end position="420"/>
    </location>
</feature>
<dbReference type="AlphaFoldDB" id="A0A427U055"/>
<dbReference type="EMBL" id="RSFA01000115">
    <property type="protein sequence ID" value="RSD29715.1"/>
    <property type="molecule type" value="Genomic_DNA"/>
</dbReference>
<evidence type="ECO:0000313" key="10">
    <source>
        <dbReference type="EMBL" id="RSD29715.1"/>
    </source>
</evidence>
<evidence type="ECO:0000256" key="3">
    <source>
        <dbReference type="ARBA" id="ARBA00022692"/>
    </source>
</evidence>
<feature type="transmembrane region" description="Helical" evidence="7">
    <location>
        <begin position="390"/>
        <end position="412"/>
    </location>
</feature>
<evidence type="ECO:0000259" key="8">
    <source>
        <dbReference type="Pfam" id="PF02687"/>
    </source>
</evidence>
<evidence type="ECO:0000256" key="5">
    <source>
        <dbReference type="ARBA" id="ARBA00023136"/>
    </source>
</evidence>
<feature type="domain" description="MacB-like periplasmic core" evidence="9">
    <location>
        <begin position="20"/>
        <end position="255"/>
    </location>
</feature>
<dbReference type="Pfam" id="PF02687">
    <property type="entry name" value="FtsX"/>
    <property type="match status" value="1"/>
</dbReference>
<feature type="transmembrane region" description="Helical" evidence="7">
    <location>
        <begin position="20"/>
        <end position="39"/>
    </location>
</feature>
<dbReference type="RefSeq" id="WP_125323055.1">
    <property type="nucleotide sequence ID" value="NZ_AP024889.1"/>
</dbReference>
<keyword evidence="2" id="KW-1003">Cell membrane</keyword>
<dbReference type="Pfam" id="PF12704">
    <property type="entry name" value="MacB_PCD"/>
    <property type="match status" value="1"/>
</dbReference>
<feature type="transmembrane region" description="Helical" evidence="7">
    <location>
        <begin position="286"/>
        <end position="312"/>
    </location>
</feature>
<keyword evidence="4 7" id="KW-1133">Transmembrane helix</keyword>
<dbReference type="GO" id="GO:0022857">
    <property type="term" value="F:transmembrane transporter activity"/>
    <property type="evidence" value="ECO:0007669"/>
    <property type="project" value="TreeGrafter"/>
</dbReference>
<evidence type="ECO:0000256" key="2">
    <source>
        <dbReference type="ARBA" id="ARBA00022475"/>
    </source>
</evidence>
<evidence type="ECO:0000313" key="11">
    <source>
        <dbReference type="Proteomes" id="UP000269041"/>
    </source>
</evidence>
<dbReference type="Proteomes" id="UP000269041">
    <property type="component" value="Unassembled WGS sequence"/>
</dbReference>
<accession>A0A427U055</accession>
<proteinExistence type="inferred from homology"/>
<sequence length="427" mass="47164">MWLPIRQIFQEMASEKIRLALTILAVAWATLCIAGMLAVGEGIRLGVMKTAQNGNGNLIYLTGGIATKDFGRFYNGKSLKLKIDDAEVIRALPEVKAVAPTAEWEEDITVGDKRTWRQPLAVVNEFKSMTNLRPLAGSRWFNPIDQQEQRKVVVLGYSLAAQFFNPDERESWFDTVTLKVNPVGEKVKIGDEEFTVIGILKKNSANIEQGDPIDYSSFVPLSTWRRYHPDGDILGINVEPYQWAVRTKLADTIRQVLSRKHGASVEDAQVVQVEDMFLDQKSMRKFLVGLQSFLGIIGFVTLAVAGVGIANVMYAMVKRSTRDIGVRMAVGATPTAIRLHYLVQSLMTMSIGGALGLVVTYLIVWAIAAIDLEGNMFYEHLGSPVPELSWLVVAIVIVTLIITGVVSAWLPANRAAKVTPMEALQSE</sequence>
<comment type="subcellular location">
    <subcellularLocation>
        <location evidence="1">Cell membrane</location>
        <topology evidence="1">Multi-pass membrane protein</topology>
    </subcellularLocation>
</comment>
<reference evidence="10 11" key="1">
    <citation type="submission" date="2018-12" db="EMBL/GenBank/DDBJ databases">
        <title>Genomic taxonomy of the Vibrionaceae family.</title>
        <authorList>
            <person name="Gomez-Gil B."/>
            <person name="Enciso-Ibarra K."/>
        </authorList>
    </citation>
    <scope>NUCLEOTIDE SEQUENCE [LARGE SCALE GENOMIC DNA]</scope>
    <source>
        <strain evidence="10 11">CAIM 594</strain>
    </source>
</reference>
<dbReference type="OrthoDB" id="9770036at2"/>
<dbReference type="GO" id="GO:0005886">
    <property type="term" value="C:plasma membrane"/>
    <property type="evidence" value="ECO:0007669"/>
    <property type="project" value="UniProtKB-SubCell"/>
</dbReference>
<comment type="similarity">
    <text evidence="6">Belongs to the ABC-4 integral membrane protein family.</text>
</comment>
<name>A0A427U055_9VIBR</name>
<evidence type="ECO:0000256" key="6">
    <source>
        <dbReference type="ARBA" id="ARBA00038076"/>
    </source>
</evidence>
<evidence type="ECO:0000256" key="4">
    <source>
        <dbReference type="ARBA" id="ARBA00022989"/>
    </source>
</evidence>
<comment type="caution">
    <text evidence="10">The sequence shown here is derived from an EMBL/GenBank/DDBJ whole genome shotgun (WGS) entry which is preliminary data.</text>
</comment>
<evidence type="ECO:0000259" key="9">
    <source>
        <dbReference type="Pfam" id="PF12704"/>
    </source>
</evidence>
<dbReference type="PANTHER" id="PTHR30572">
    <property type="entry name" value="MEMBRANE COMPONENT OF TRANSPORTER-RELATED"/>
    <property type="match status" value="1"/>
</dbReference>
<dbReference type="InterPro" id="IPR025857">
    <property type="entry name" value="MacB_PCD"/>
</dbReference>
<keyword evidence="11" id="KW-1185">Reference proteome</keyword>
<keyword evidence="5 7" id="KW-0472">Membrane</keyword>
<protein>
    <submittedName>
        <fullName evidence="10">ABC transporter permease</fullName>
    </submittedName>
</protein>
<evidence type="ECO:0000256" key="1">
    <source>
        <dbReference type="ARBA" id="ARBA00004651"/>
    </source>
</evidence>
<evidence type="ECO:0000256" key="7">
    <source>
        <dbReference type="SAM" id="Phobius"/>
    </source>
</evidence>